<dbReference type="PANTHER" id="PTHR43777:SF1">
    <property type="entry name" value="MOLYBDENUM COFACTOR CYTIDYLYLTRANSFERASE"/>
    <property type="match status" value="1"/>
</dbReference>
<evidence type="ECO:0000313" key="4">
    <source>
        <dbReference type="Proteomes" id="UP000544872"/>
    </source>
</evidence>
<accession>A0A7W9ZI74</accession>
<keyword evidence="4" id="KW-1185">Reference proteome</keyword>
<sequence>MTAPTSPLALILLAAGRSSRMQGRHKLLEEIGGEPMVRRSARTALDSGLGPLVVVTGFQAEQIAAALHGLPLTLTHAPDFADGLSASLRAGLRACPPDCAGAMILLADMPDVSVADLRALAEGWRQAPPPAVAVTARDGRRGNPVLWDHAYFPELSAVEGDTGGREVLQRHAAHVWKVERPGNAIFTDIDTPEDLAALRARLAADRP</sequence>
<keyword evidence="3" id="KW-0548">Nucleotidyltransferase</keyword>
<keyword evidence="1" id="KW-0460">Magnesium</keyword>
<gene>
    <name evidence="3" type="ORF">FHS48_003387</name>
</gene>
<dbReference type="AlphaFoldDB" id="A0A7W9ZI74"/>
<dbReference type="SUPFAM" id="SSF53448">
    <property type="entry name" value="Nucleotide-diphospho-sugar transferases"/>
    <property type="match status" value="1"/>
</dbReference>
<evidence type="ECO:0000256" key="1">
    <source>
        <dbReference type="ARBA" id="ARBA00022842"/>
    </source>
</evidence>
<keyword evidence="3" id="KW-0808">Transferase</keyword>
<evidence type="ECO:0000259" key="2">
    <source>
        <dbReference type="Pfam" id="PF12804"/>
    </source>
</evidence>
<dbReference type="GO" id="GO:0061602">
    <property type="term" value="F:molybdenum cofactor cytidylyltransferase activity"/>
    <property type="evidence" value="ECO:0007669"/>
    <property type="project" value="UniProtKB-EC"/>
</dbReference>
<dbReference type="EMBL" id="JACIIX010000015">
    <property type="protein sequence ID" value="MBB6211941.1"/>
    <property type="molecule type" value="Genomic_DNA"/>
</dbReference>
<comment type="caution">
    <text evidence="3">The sequence shown here is derived from an EMBL/GenBank/DDBJ whole genome shotgun (WGS) entry which is preliminary data.</text>
</comment>
<organism evidence="3 4">
    <name type="scientific">Novispirillum itersonii</name>
    <name type="common">Aquaspirillum itersonii</name>
    <dbReference type="NCBI Taxonomy" id="189"/>
    <lineage>
        <taxon>Bacteria</taxon>
        <taxon>Pseudomonadati</taxon>
        <taxon>Pseudomonadota</taxon>
        <taxon>Alphaproteobacteria</taxon>
        <taxon>Rhodospirillales</taxon>
        <taxon>Novispirillaceae</taxon>
        <taxon>Novispirillum</taxon>
    </lineage>
</organism>
<dbReference type="EC" id="2.7.7.76" evidence="3"/>
<dbReference type="CDD" id="cd04182">
    <property type="entry name" value="GT_2_like_f"/>
    <property type="match status" value="1"/>
</dbReference>
<dbReference type="RefSeq" id="WP_184265160.1">
    <property type="nucleotide sequence ID" value="NZ_JACIIX010000015.1"/>
</dbReference>
<dbReference type="InterPro" id="IPR025877">
    <property type="entry name" value="MobA-like_NTP_Trfase"/>
</dbReference>
<dbReference type="Gene3D" id="3.90.550.10">
    <property type="entry name" value="Spore Coat Polysaccharide Biosynthesis Protein SpsA, Chain A"/>
    <property type="match status" value="1"/>
</dbReference>
<proteinExistence type="predicted"/>
<dbReference type="InterPro" id="IPR029044">
    <property type="entry name" value="Nucleotide-diphossugar_trans"/>
</dbReference>
<dbReference type="Proteomes" id="UP000544872">
    <property type="component" value="Unassembled WGS sequence"/>
</dbReference>
<dbReference type="PANTHER" id="PTHR43777">
    <property type="entry name" value="MOLYBDENUM COFACTOR CYTIDYLYLTRANSFERASE"/>
    <property type="match status" value="1"/>
</dbReference>
<feature type="domain" description="MobA-like NTP transferase" evidence="2">
    <location>
        <begin position="11"/>
        <end position="173"/>
    </location>
</feature>
<reference evidence="3 4" key="1">
    <citation type="submission" date="2020-08" db="EMBL/GenBank/DDBJ databases">
        <title>Genomic Encyclopedia of Type Strains, Phase IV (KMG-IV): sequencing the most valuable type-strain genomes for metagenomic binning, comparative biology and taxonomic classification.</title>
        <authorList>
            <person name="Goeker M."/>
        </authorList>
    </citation>
    <scope>NUCLEOTIDE SEQUENCE [LARGE SCALE GENOMIC DNA]</scope>
    <source>
        <strain evidence="3 4">DSM 11590</strain>
    </source>
</reference>
<protein>
    <submittedName>
        <fullName evidence="3">Molybdenum cofactor cytidylyltransferase</fullName>
        <ecNumber evidence="3">2.7.7.76</ecNumber>
    </submittedName>
</protein>
<dbReference type="Pfam" id="PF12804">
    <property type="entry name" value="NTP_transf_3"/>
    <property type="match status" value="1"/>
</dbReference>
<name>A0A7W9ZI74_NOVIT</name>
<evidence type="ECO:0000313" key="3">
    <source>
        <dbReference type="EMBL" id="MBB6211941.1"/>
    </source>
</evidence>